<comment type="caution">
    <text evidence="2">The sequence shown here is derived from an EMBL/GenBank/DDBJ whole genome shotgun (WGS) entry which is preliminary data.</text>
</comment>
<accession>A0ABV9YPI4</accession>
<proteinExistence type="predicted"/>
<dbReference type="EMBL" id="JBHSIV010000014">
    <property type="protein sequence ID" value="MFC5063567.1"/>
    <property type="molecule type" value="Genomic_DNA"/>
</dbReference>
<gene>
    <name evidence="2" type="ORF">ACFPBZ_15200</name>
</gene>
<feature type="transmembrane region" description="Helical" evidence="1">
    <location>
        <begin position="43"/>
        <end position="69"/>
    </location>
</feature>
<sequence length="117" mass="11801">MTGGGEIIGRQGTSAVAVPLTAVGLDLLVEQSFPHVLVGGSAVALRIAVTVLAVLVAGAQPLLVFVASAPPVLLLTRPRIGAGAVARPVVRRDPVPTDPGLVRCLPRRGPPGVVPRA</sequence>
<evidence type="ECO:0000256" key="1">
    <source>
        <dbReference type="SAM" id="Phobius"/>
    </source>
</evidence>
<keyword evidence="3" id="KW-1185">Reference proteome</keyword>
<organism evidence="2 3">
    <name type="scientific">Actinomycetospora atypica</name>
    <dbReference type="NCBI Taxonomy" id="1290095"/>
    <lineage>
        <taxon>Bacteria</taxon>
        <taxon>Bacillati</taxon>
        <taxon>Actinomycetota</taxon>
        <taxon>Actinomycetes</taxon>
        <taxon>Pseudonocardiales</taxon>
        <taxon>Pseudonocardiaceae</taxon>
        <taxon>Actinomycetospora</taxon>
    </lineage>
</organism>
<keyword evidence="1" id="KW-0472">Membrane</keyword>
<keyword evidence="1" id="KW-1133">Transmembrane helix</keyword>
<evidence type="ECO:0000313" key="3">
    <source>
        <dbReference type="Proteomes" id="UP001595947"/>
    </source>
</evidence>
<protein>
    <submittedName>
        <fullName evidence="2">Uncharacterized protein</fullName>
    </submittedName>
</protein>
<name>A0ABV9YPI4_9PSEU</name>
<evidence type="ECO:0000313" key="2">
    <source>
        <dbReference type="EMBL" id="MFC5063567.1"/>
    </source>
</evidence>
<dbReference type="RefSeq" id="WP_378036913.1">
    <property type="nucleotide sequence ID" value="NZ_JBHSIV010000014.1"/>
</dbReference>
<dbReference type="Proteomes" id="UP001595947">
    <property type="component" value="Unassembled WGS sequence"/>
</dbReference>
<reference evidence="3" key="1">
    <citation type="journal article" date="2019" name="Int. J. Syst. Evol. Microbiol.">
        <title>The Global Catalogue of Microorganisms (GCM) 10K type strain sequencing project: providing services to taxonomists for standard genome sequencing and annotation.</title>
        <authorList>
            <consortium name="The Broad Institute Genomics Platform"/>
            <consortium name="The Broad Institute Genome Sequencing Center for Infectious Disease"/>
            <person name="Wu L."/>
            <person name="Ma J."/>
        </authorList>
    </citation>
    <scope>NUCLEOTIDE SEQUENCE [LARGE SCALE GENOMIC DNA]</scope>
    <source>
        <strain evidence="3">CGMCC 4.7093</strain>
    </source>
</reference>
<keyword evidence="1" id="KW-0812">Transmembrane</keyword>